<organism evidence="1 2">
    <name type="scientific">Artomyces pyxidatus</name>
    <dbReference type="NCBI Taxonomy" id="48021"/>
    <lineage>
        <taxon>Eukaryota</taxon>
        <taxon>Fungi</taxon>
        <taxon>Dikarya</taxon>
        <taxon>Basidiomycota</taxon>
        <taxon>Agaricomycotina</taxon>
        <taxon>Agaricomycetes</taxon>
        <taxon>Russulales</taxon>
        <taxon>Auriscalpiaceae</taxon>
        <taxon>Artomyces</taxon>
    </lineage>
</organism>
<keyword evidence="2" id="KW-1185">Reference proteome</keyword>
<accession>A0ACB8SNG3</accession>
<reference evidence="1" key="1">
    <citation type="submission" date="2021-03" db="EMBL/GenBank/DDBJ databases">
        <authorList>
            <consortium name="DOE Joint Genome Institute"/>
            <person name="Ahrendt S."/>
            <person name="Looney B.P."/>
            <person name="Miyauchi S."/>
            <person name="Morin E."/>
            <person name="Drula E."/>
            <person name="Courty P.E."/>
            <person name="Chicoki N."/>
            <person name="Fauchery L."/>
            <person name="Kohler A."/>
            <person name="Kuo A."/>
            <person name="Labutti K."/>
            <person name="Pangilinan J."/>
            <person name="Lipzen A."/>
            <person name="Riley R."/>
            <person name="Andreopoulos W."/>
            <person name="He G."/>
            <person name="Johnson J."/>
            <person name="Barry K.W."/>
            <person name="Grigoriev I.V."/>
            <person name="Nagy L."/>
            <person name="Hibbett D."/>
            <person name="Henrissat B."/>
            <person name="Matheny P.B."/>
            <person name="Labbe J."/>
            <person name="Martin F."/>
        </authorList>
    </citation>
    <scope>NUCLEOTIDE SEQUENCE</scope>
    <source>
        <strain evidence="1">HHB10654</strain>
    </source>
</reference>
<evidence type="ECO:0000313" key="2">
    <source>
        <dbReference type="Proteomes" id="UP000814140"/>
    </source>
</evidence>
<reference evidence="1" key="2">
    <citation type="journal article" date="2022" name="New Phytol.">
        <title>Evolutionary transition to the ectomycorrhizal habit in the genomes of a hyperdiverse lineage of mushroom-forming fungi.</title>
        <authorList>
            <person name="Looney B."/>
            <person name="Miyauchi S."/>
            <person name="Morin E."/>
            <person name="Drula E."/>
            <person name="Courty P.E."/>
            <person name="Kohler A."/>
            <person name="Kuo A."/>
            <person name="LaButti K."/>
            <person name="Pangilinan J."/>
            <person name="Lipzen A."/>
            <person name="Riley R."/>
            <person name="Andreopoulos W."/>
            <person name="He G."/>
            <person name="Johnson J."/>
            <person name="Nolan M."/>
            <person name="Tritt A."/>
            <person name="Barry K.W."/>
            <person name="Grigoriev I.V."/>
            <person name="Nagy L.G."/>
            <person name="Hibbett D."/>
            <person name="Henrissat B."/>
            <person name="Matheny P.B."/>
            <person name="Labbe J."/>
            <person name="Martin F.M."/>
        </authorList>
    </citation>
    <scope>NUCLEOTIDE SEQUENCE</scope>
    <source>
        <strain evidence="1">HHB10654</strain>
    </source>
</reference>
<dbReference type="EMBL" id="MU277243">
    <property type="protein sequence ID" value="KAI0057752.1"/>
    <property type="molecule type" value="Genomic_DNA"/>
</dbReference>
<gene>
    <name evidence="1" type="ORF">BV25DRAFT_1830827</name>
</gene>
<proteinExistence type="predicted"/>
<sequence length="283" mass="31023">MGGFHFYQDGKALHPLTPDDVLSLVKSGDLILPTEEEIRGWSRGDVLSKAIAVFQTLWFVVQCIGRRVEDLPMTQLEIMTLAYATMTVAMYGFWWYKPLNIGSPVRVAGVRLPEAQPPMTDDQYLQALRFVAGVQDWFVEMRKHSRVPTFYSGGVSSDQNHEVVGDVVALVAATVFGAIHCAAWNSAFPSGAEVLIWRISSVAIVAAPASVFAALLLDMYLDNMSSAGFMVSTMVVTMVTSVSGGVYIVARLLLLALSFTTLRSLPAGAYQTVQWTVHIPHFT</sequence>
<dbReference type="Proteomes" id="UP000814140">
    <property type="component" value="Unassembled WGS sequence"/>
</dbReference>
<evidence type="ECO:0000313" key="1">
    <source>
        <dbReference type="EMBL" id="KAI0057752.1"/>
    </source>
</evidence>
<protein>
    <submittedName>
        <fullName evidence="1">Uncharacterized protein</fullName>
    </submittedName>
</protein>
<name>A0ACB8SNG3_9AGAM</name>
<comment type="caution">
    <text evidence="1">The sequence shown here is derived from an EMBL/GenBank/DDBJ whole genome shotgun (WGS) entry which is preliminary data.</text>
</comment>